<keyword evidence="3 8" id="KW-0378">Hydrolase</keyword>
<dbReference type="AlphaFoldDB" id="A0A518DYW6"/>
<dbReference type="InterPro" id="IPR000917">
    <property type="entry name" value="Sulfatase_N"/>
</dbReference>
<dbReference type="GO" id="GO:0004065">
    <property type="term" value="F:arylsulfatase activity"/>
    <property type="evidence" value="ECO:0007669"/>
    <property type="project" value="UniProtKB-EC"/>
</dbReference>
<evidence type="ECO:0000256" key="1">
    <source>
        <dbReference type="ARBA" id="ARBA00008779"/>
    </source>
</evidence>
<protein>
    <submittedName>
        <fullName evidence="8">Arylsulfatase</fullName>
        <ecNumber evidence="8">3.1.6.1</ecNumber>
    </submittedName>
</protein>
<evidence type="ECO:0000313" key="9">
    <source>
        <dbReference type="Proteomes" id="UP000317648"/>
    </source>
</evidence>
<feature type="signal peptide" evidence="6">
    <location>
        <begin position="1"/>
        <end position="27"/>
    </location>
</feature>
<evidence type="ECO:0000256" key="2">
    <source>
        <dbReference type="ARBA" id="ARBA00022723"/>
    </source>
</evidence>
<comment type="similarity">
    <text evidence="1">Belongs to the sulfatase family.</text>
</comment>
<keyword evidence="2" id="KW-0479">Metal-binding</keyword>
<dbReference type="GO" id="GO:0046872">
    <property type="term" value="F:metal ion binding"/>
    <property type="evidence" value="ECO:0007669"/>
    <property type="project" value="UniProtKB-KW"/>
</dbReference>
<feature type="region of interest" description="Disordered" evidence="5">
    <location>
        <begin position="444"/>
        <end position="465"/>
    </location>
</feature>
<dbReference type="InterPro" id="IPR017850">
    <property type="entry name" value="Alkaline_phosphatase_core_sf"/>
</dbReference>
<keyword evidence="6" id="KW-0732">Signal</keyword>
<dbReference type="EC" id="3.1.6.1" evidence="8"/>
<dbReference type="SUPFAM" id="SSF53649">
    <property type="entry name" value="Alkaline phosphatase-like"/>
    <property type="match status" value="1"/>
</dbReference>
<evidence type="ECO:0000256" key="4">
    <source>
        <dbReference type="ARBA" id="ARBA00022837"/>
    </source>
</evidence>
<dbReference type="Proteomes" id="UP000317648">
    <property type="component" value="Chromosome"/>
</dbReference>
<dbReference type="KEGG" id="lcre:Pla8534_48690"/>
<dbReference type="Gene3D" id="3.40.720.10">
    <property type="entry name" value="Alkaline Phosphatase, subunit A"/>
    <property type="match status" value="1"/>
</dbReference>
<sequence length="465" mass="51373" precursor="true">MTSVRSYLALSLLAVLTQAPMILPASAADDKTAARPNIVFILADDLGWADVAFHDGNAPTPHLDRLAREGLELGQHYVAPVCSPTRTGFLTGRCWSRFGVTSPQNTRALPWDTVTLPRALKSTGYATCLTGKWHLGSQSAEGPNHFGFDHSYGSLAGGVSPWNHRYKKGPYSETWHRNEKLIEESGHVTDLITAEAVHWIETRDSAPFFLYVPFTAVHLPLKEPEEWVSRVPDTIQGDVPRHYAASIMHLDDAVGQILDALDRTRQRHNTLFVFTSDNGGSTAENNDLKYPDDHCPNGKLTGNNKPLRGQKGDIYEGGVRAPTIVSWPGRAKPGVFHQPVQITDWMPTFCSIAGYQPQRDLKWDGVDLTAALETHSPLPTRPLYAVAPGWRARSLRLGDWKLIVQGRDAAQRSELYNLAADPSESKNLAEQEPARLEQLLEKLEAASKSDSDAVAKDSDPRESKH</sequence>
<proteinExistence type="inferred from homology"/>
<gene>
    <name evidence="8" type="primary">atsA_42</name>
    <name evidence="8" type="ORF">Pla8534_48690</name>
</gene>
<keyword evidence="4" id="KW-0106">Calcium</keyword>
<organism evidence="8 9">
    <name type="scientific">Lignipirellula cremea</name>
    <dbReference type="NCBI Taxonomy" id="2528010"/>
    <lineage>
        <taxon>Bacteria</taxon>
        <taxon>Pseudomonadati</taxon>
        <taxon>Planctomycetota</taxon>
        <taxon>Planctomycetia</taxon>
        <taxon>Pirellulales</taxon>
        <taxon>Pirellulaceae</taxon>
        <taxon>Lignipirellula</taxon>
    </lineage>
</organism>
<dbReference type="Pfam" id="PF00884">
    <property type="entry name" value="Sulfatase"/>
    <property type="match status" value="1"/>
</dbReference>
<evidence type="ECO:0000313" key="8">
    <source>
        <dbReference type="EMBL" id="QDU97043.1"/>
    </source>
</evidence>
<dbReference type="InterPro" id="IPR024607">
    <property type="entry name" value="Sulfatase_CS"/>
</dbReference>
<dbReference type="PANTHER" id="PTHR42693">
    <property type="entry name" value="ARYLSULFATASE FAMILY MEMBER"/>
    <property type="match status" value="1"/>
</dbReference>
<dbReference type="PROSITE" id="PS00523">
    <property type="entry name" value="SULFATASE_1"/>
    <property type="match status" value="1"/>
</dbReference>
<evidence type="ECO:0000256" key="5">
    <source>
        <dbReference type="SAM" id="MobiDB-lite"/>
    </source>
</evidence>
<name>A0A518DYW6_9BACT</name>
<dbReference type="Gene3D" id="3.30.1120.10">
    <property type="match status" value="1"/>
</dbReference>
<dbReference type="PANTHER" id="PTHR42693:SF27">
    <property type="entry name" value="ARYLSULFATASE B [PRECURSOR]"/>
    <property type="match status" value="1"/>
</dbReference>
<feature type="domain" description="Sulfatase N-terminal" evidence="7">
    <location>
        <begin position="36"/>
        <end position="355"/>
    </location>
</feature>
<evidence type="ECO:0000256" key="6">
    <source>
        <dbReference type="SAM" id="SignalP"/>
    </source>
</evidence>
<dbReference type="InterPro" id="IPR050738">
    <property type="entry name" value="Sulfatase"/>
</dbReference>
<reference evidence="8 9" key="1">
    <citation type="submission" date="2019-02" db="EMBL/GenBank/DDBJ databases">
        <title>Deep-cultivation of Planctomycetes and their phenomic and genomic characterization uncovers novel biology.</title>
        <authorList>
            <person name="Wiegand S."/>
            <person name="Jogler M."/>
            <person name="Boedeker C."/>
            <person name="Pinto D."/>
            <person name="Vollmers J."/>
            <person name="Rivas-Marin E."/>
            <person name="Kohn T."/>
            <person name="Peeters S.H."/>
            <person name="Heuer A."/>
            <person name="Rast P."/>
            <person name="Oberbeckmann S."/>
            <person name="Bunk B."/>
            <person name="Jeske O."/>
            <person name="Meyerdierks A."/>
            <person name="Storesund J.E."/>
            <person name="Kallscheuer N."/>
            <person name="Luecker S."/>
            <person name="Lage O.M."/>
            <person name="Pohl T."/>
            <person name="Merkel B.J."/>
            <person name="Hornburger P."/>
            <person name="Mueller R.-W."/>
            <person name="Bruemmer F."/>
            <person name="Labrenz M."/>
            <person name="Spormann A.M."/>
            <person name="Op den Camp H."/>
            <person name="Overmann J."/>
            <person name="Amann R."/>
            <person name="Jetten M.S.M."/>
            <person name="Mascher T."/>
            <person name="Medema M.H."/>
            <person name="Devos D.P."/>
            <person name="Kaster A.-K."/>
            <person name="Ovreas L."/>
            <person name="Rohde M."/>
            <person name="Galperin M.Y."/>
            <person name="Jogler C."/>
        </authorList>
    </citation>
    <scope>NUCLEOTIDE SEQUENCE [LARGE SCALE GENOMIC DNA]</scope>
    <source>
        <strain evidence="8 9">Pla85_3_4</strain>
    </source>
</reference>
<dbReference type="OrthoDB" id="9783154at2"/>
<accession>A0A518DYW6</accession>
<dbReference type="EMBL" id="CP036433">
    <property type="protein sequence ID" value="QDU97043.1"/>
    <property type="molecule type" value="Genomic_DNA"/>
</dbReference>
<feature type="chain" id="PRO_5021964658" evidence="6">
    <location>
        <begin position="28"/>
        <end position="465"/>
    </location>
</feature>
<evidence type="ECO:0000256" key="3">
    <source>
        <dbReference type="ARBA" id="ARBA00022801"/>
    </source>
</evidence>
<evidence type="ECO:0000259" key="7">
    <source>
        <dbReference type="Pfam" id="PF00884"/>
    </source>
</evidence>
<keyword evidence="9" id="KW-1185">Reference proteome</keyword>